<keyword evidence="1" id="KW-0732">Signal</keyword>
<dbReference type="PANTHER" id="PTHR36220:SF1">
    <property type="entry name" value="GAMMA TUBULIN COMPLEX COMPONENT C-TERMINAL DOMAIN-CONTAINING PROTEIN"/>
    <property type="match status" value="1"/>
</dbReference>
<dbReference type="AlphaFoldDB" id="W4LTA5"/>
<reference evidence="4 5" key="1">
    <citation type="journal article" date="2014" name="Nature">
        <title>An environmental bacterial taxon with a large and distinct metabolic repertoire.</title>
        <authorList>
            <person name="Wilson M.C."/>
            <person name="Mori T."/>
            <person name="Ruckert C."/>
            <person name="Uria A.R."/>
            <person name="Helf M.J."/>
            <person name="Takada K."/>
            <person name="Gernert C."/>
            <person name="Steffens U.A."/>
            <person name="Heycke N."/>
            <person name="Schmitt S."/>
            <person name="Rinke C."/>
            <person name="Helfrich E.J."/>
            <person name="Brachmann A.O."/>
            <person name="Gurgui C."/>
            <person name="Wakimoto T."/>
            <person name="Kracht M."/>
            <person name="Crusemann M."/>
            <person name="Hentschel U."/>
            <person name="Abe I."/>
            <person name="Matsunaga S."/>
            <person name="Kalinowski J."/>
            <person name="Takeyama H."/>
            <person name="Piel J."/>
        </authorList>
    </citation>
    <scope>NUCLEOTIDE SEQUENCE [LARGE SCALE GENOMIC DNA]</scope>
    <source>
        <strain evidence="5">TSY1</strain>
    </source>
</reference>
<dbReference type="Proteomes" id="UP000019141">
    <property type="component" value="Unassembled WGS sequence"/>
</dbReference>
<proteinExistence type="predicted"/>
<gene>
    <name evidence="4" type="ORF">ETSY1_08695</name>
</gene>
<keyword evidence="3" id="KW-0325">Glycoprotein</keyword>
<evidence type="ECO:0000256" key="3">
    <source>
        <dbReference type="ARBA" id="ARBA00023180"/>
    </source>
</evidence>
<dbReference type="InterPro" id="IPR013517">
    <property type="entry name" value="FG-GAP"/>
</dbReference>
<evidence type="ECO:0000256" key="1">
    <source>
        <dbReference type="ARBA" id="ARBA00022729"/>
    </source>
</evidence>
<dbReference type="PROSITE" id="PS51470">
    <property type="entry name" value="FG_GAP"/>
    <property type="match status" value="1"/>
</dbReference>
<keyword evidence="2" id="KW-0677">Repeat</keyword>
<dbReference type="SUPFAM" id="SSF69318">
    <property type="entry name" value="Integrin alpha N-terminal domain"/>
    <property type="match status" value="1"/>
</dbReference>
<dbReference type="Pfam" id="PF14312">
    <property type="entry name" value="FG-GAP_2"/>
    <property type="match status" value="4"/>
</dbReference>
<protein>
    <recommendedName>
        <fullName evidence="6">PKD domain-containing protein</fullName>
    </recommendedName>
</protein>
<accession>W4LTA5</accession>
<dbReference type="InterPro" id="IPR028994">
    <property type="entry name" value="Integrin_alpha_N"/>
</dbReference>
<name>W4LTA5_ENTF1</name>
<evidence type="ECO:0008006" key="6">
    <source>
        <dbReference type="Google" id="ProtNLM"/>
    </source>
</evidence>
<dbReference type="InterPro" id="IPR013519">
    <property type="entry name" value="Int_alpha_beta-p"/>
</dbReference>
<dbReference type="PANTHER" id="PTHR36220">
    <property type="entry name" value="UNNAMED PRODUCT"/>
    <property type="match status" value="1"/>
</dbReference>
<keyword evidence="5" id="KW-1185">Reference proteome</keyword>
<evidence type="ECO:0000313" key="4">
    <source>
        <dbReference type="EMBL" id="ETX01100.1"/>
    </source>
</evidence>
<dbReference type="EMBL" id="AZHW01000271">
    <property type="protein sequence ID" value="ETX01100.1"/>
    <property type="molecule type" value="Genomic_DNA"/>
</dbReference>
<dbReference type="HOGENOM" id="CLU_1159436_0_0_7"/>
<comment type="caution">
    <text evidence="4">The sequence shown here is derived from an EMBL/GenBank/DDBJ whole genome shotgun (WGS) entry which is preliminary data.</text>
</comment>
<organism evidence="4 5">
    <name type="scientific">Entotheonella factor</name>
    <dbReference type="NCBI Taxonomy" id="1429438"/>
    <lineage>
        <taxon>Bacteria</taxon>
        <taxon>Pseudomonadati</taxon>
        <taxon>Nitrospinota/Tectimicrobiota group</taxon>
        <taxon>Candidatus Tectimicrobiota</taxon>
        <taxon>Candidatus Entotheonellia</taxon>
        <taxon>Candidatus Entotheonellales</taxon>
        <taxon>Candidatus Entotheonellaceae</taxon>
        <taxon>Candidatus Entotheonella</taxon>
    </lineage>
</organism>
<evidence type="ECO:0000313" key="5">
    <source>
        <dbReference type="Proteomes" id="UP000019141"/>
    </source>
</evidence>
<evidence type="ECO:0000256" key="2">
    <source>
        <dbReference type="ARBA" id="ARBA00022737"/>
    </source>
</evidence>
<sequence>MSMRQISYPFMMTIVLSLILSFNVYAQPFVGQQKLTASDGSEFDEFGRHVAISGERLVVGAERDVESQNSGSAYVFERLSVGNWQEVAKLVASDGLSVSQFGSSVAIDGDRVVIGAAGDNNGSRNAGSAYVFERQGKGNWQEVAKLTASDTEPGDLFGESVSLSGDRLVIGAIGEADNGFSSGAAYVFERQSNGNWQEVAKLLASDGDFTDSFGKSVSIDGDRLVVGAFLADDPDRPLG</sequence>
<dbReference type="Gene3D" id="2.130.10.130">
    <property type="entry name" value="Integrin alpha, N-terminal"/>
    <property type="match status" value="1"/>
</dbReference>